<dbReference type="GO" id="GO:0048038">
    <property type="term" value="F:quinone binding"/>
    <property type="evidence" value="ECO:0007669"/>
    <property type="project" value="UniProtKB-KW"/>
</dbReference>
<dbReference type="GO" id="GO:0016020">
    <property type="term" value="C:membrane"/>
    <property type="evidence" value="ECO:0007669"/>
    <property type="project" value="UniProtKB-SubCell"/>
</dbReference>
<evidence type="ECO:0000256" key="10">
    <source>
        <dbReference type="SAM" id="Phobius"/>
    </source>
</evidence>
<dbReference type="RefSeq" id="WP_246005910.1">
    <property type="nucleotide sequence ID" value="NZ_RKRA01000001.1"/>
</dbReference>
<dbReference type="GO" id="GO:0016491">
    <property type="term" value="F:oxidoreductase activity"/>
    <property type="evidence" value="ECO:0007669"/>
    <property type="project" value="UniProtKB-KW"/>
</dbReference>
<evidence type="ECO:0000256" key="3">
    <source>
        <dbReference type="ARBA" id="ARBA00022692"/>
    </source>
</evidence>
<name>A0A3N4Z299_9MICO</name>
<feature type="transmembrane region" description="Helical" evidence="10">
    <location>
        <begin position="112"/>
        <end position="133"/>
    </location>
</feature>
<protein>
    <submittedName>
        <fullName evidence="12">Putative membrane protein</fullName>
    </submittedName>
</protein>
<dbReference type="AlphaFoldDB" id="A0A3N4Z299"/>
<comment type="caution">
    <text evidence="12">The sequence shown here is derived from an EMBL/GenBank/DDBJ whole genome shotgun (WGS) entry which is preliminary data.</text>
</comment>
<organism evidence="12 13">
    <name type="scientific">Georgenia muralis</name>
    <dbReference type="NCBI Taxonomy" id="154117"/>
    <lineage>
        <taxon>Bacteria</taxon>
        <taxon>Bacillati</taxon>
        <taxon>Actinomycetota</taxon>
        <taxon>Actinomycetes</taxon>
        <taxon>Micrococcales</taxon>
        <taxon>Bogoriellaceae</taxon>
        <taxon>Georgenia</taxon>
    </lineage>
</organism>
<dbReference type="Gene3D" id="1.20.1440.130">
    <property type="entry name" value="VKOR domain"/>
    <property type="match status" value="1"/>
</dbReference>
<keyword evidence="3 10" id="KW-0812">Transmembrane</keyword>
<dbReference type="Pfam" id="PF07884">
    <property type="entry name" value="VKOR"/>
    <property type="match status" value="1"/>
</dbReference>
<feature type="domain" description="Vitamin K epoxide reductase" evidence="11">
    <location>
        <begin position="23"/>
        <end position="164"/>
    </location>
</feature>
<dbReference type="SMART" id="SM00756">
    <property type="entry name" value="VKc"/>
    <property type="match status" value="1"/>
</dbReference>
<evidence type="ECO:0000313" key="12">
    <source>
        <dbReference type="EMBL" id="RPF25746.1"/>
    </source>
</evidence>
<keyword evidence="5 10" id="KW-1133">Transmembrane helix</keyword>
<evidence type="ECO:0000256" key="5">
    <source>
        <dbReference type="ARBA" id="ARBA00022989"/>
    </source>
</evidence>
<reference evidence="12 13" key="1">
    <citation type="submission" date="2018-11" db="EMBL/GenBank/DDBJ databases">
        <title>Sequencing the genomes of 1000 actinobacteria strains.</title>
        <authorList>
            <person name="Klenk H.-P."/>
        </authorList>
    </citation>
    <scope>NUCLEOTIDE SEQUENCE [LARGE SCALE GENOMIC DNA]</scope>
    <source>
        <strain evidence="12 13">DSM 14418</strain>
    </source>
</reference>
<keyword evidence="8" id="KW-1015">Disulfide bond</keyword>
<dbReference type="InterPro" id="IPR012932">
    <property type="entry name" value="VKOR"/>
</dbReference>
<evidence type="ECO:0000256" key="6">
    <source>
        <dbReference type="ARBA" id="ARBA00023002"/>
    </source>
</evidence>
<keyword evidence="6" id="KW-0560">Oxidoreductase</keyword>
<evidence type="ECO:0000256" key="9">
    <source>
        <dbReference type="ARBA" id="ARBA00023284"/>
    </source>
</evidence>
<evidence type="ECO:0000256" key="7">
    <source>
        <dbReference type="ARBA" id="ARBA00023136"/>
    </source>
</evidence>
<gene>
    <name evidence="12" type="ORF">EDD32_0157</name>
</gene>
<dbReference type="EMBL" id="RKRA01000001">
    <property type="protein sequence ID" value="RPF25746.1"/>
    <property type="molecule type" value="Genomic_DNA"/>
</dbReference>
<accession>A0A3N4Z299</accession>
<feature type="transmembrane region" description="Helical" evidence="10">
    <location>
        <begin position="139"/>
        <end position="162"/>
    </location>
</feature>
<keyword evidence="7 10" id="KW-0472">Membrane</keyword>
<comment type="subcellular location">
    <subcellularLocation>
        <location evidence="1">Membrane</location>
        <topology evidence="1">Multi-pass membrane protein</topology>
    </subcellularLocation>
</comment>
<keyword evidence="9" id="KW-0676">Redox-active center</keyword>
<keyword evidence="13" id="KW-1185">Reference proteome</keyword>
<comment type="similarity">
    <text evidence="2">Belongs to the VKOR family.</text>
</comment>
<dbReference type="InterPro" id="IPR041714">
    <property type="entry name" value="VKOR_Actinobacteria"/>
</dbReference>
<keyword evidence="4" id="KW-0874">Quinone</keyword>
<sequence>MSPQAQRGDGLGDVSAHAGGGTTRQLALLLALGGLVGLVSAVVLLVEKIALIADPRYVPSCSINPVLSCGSVMTTPQAEAFGVPNPLIGVAGFAVVTTVGVGLLAGARYRRWFWLGLQAGVSFGAVFVHWLIFQSLYRIEALCPYCIVVWIVTIALFWYTTLRNLTAAHASLPRLTRRATEVVAGYHGVVLTGWYLTILALILFQFRTYWQTLL</sequence>
<evidence type="ECO:0000256" key="4">
    <source>
        <dbReference type="ARBA" id="ARBA00022719"/>
    </source>
</evidence>
<evidence type="ECO:0000256" key="1">
    <source>
        <dbReference type="ARBA" id="ARBA00004141"/>
    </source>
</evidence>
<feature type="transmembrane region" description="Helical" evidence="10">
    <location>
        <begin position="183"/>
        <end position="206"/>
    </location>
</feature>
<feature type="transmembrane region" description="Helical" evidence="10">
    <location>
        <begin position="26"/>
        <end position="46"/>
    </location>
</feature>
<feature type="transmembrane region" description="Helical" evidence="10">
    <location>
        <begin position="87"/>
        <end position="105"/>
    </location>
</feature>
<dbReference type="Proteomes" id="UP000280726">
    <property type="component" value="Unassembled WGS sequence"/>
</dbReference>
<proteinExistence type="inferred from homology"/>
<evidence type="ECO:0000256" key="8">
    <source>
        <dbReference type="ARBA" id="ARBA00023157"/>
    </source>
</evidence>
<dbReference type="CDD" id="cd12922">
    <property type="entry name" value="VKOR_5"/>
    <property type="match status" value="1"/>
</dbReference>
<evidence type="ECO:0000256" key="2">
    <source>
        <dbReference type="ARBA" id="ARBA00006214"/>
    </source>
</evidence>
<evidence type="ECO:0000313" key="13">
    <source>
        <dbReference type="Proteomes" id="UP000280726"/>
    </source>
</evidence>
<evidence type="ECO:0000259" key="11">
    <source>
        <dbReference type="SMART" id="SM00756"/>
    </source>
</evidence>
<dbReference type="InterPro" id="IPR038354">
    <property type="entry name" value="VKOR_sf"/>
</dbReference>